<dbReference type="GeneID" id="26638755"/>
<name>A0A0F6YP31_9CAUD</name>
<protein>
    <submittedName>
        <fullName evidence="1">Uncharacterized protein</fullName>
    </submittedName>
</protein>
<evidence type="ECO:0000313" key="2">
    <source>
        <dbReference type="Proteomes" id="UP000202958"/>
    </source>
</evidence>
<evidence type="ECO:0000313" key="1">
    <source>
        <dbReference type="EMBL" id="AKF13291.1"/>
    </source>
</evidence>
<dbReference type="EMBL" id="KR052482">
    <property type="protein sequence ID" value="AKF13291.1"/>
    <property type="molecule type" value="Genomic_DNA"/>
</dbReference>
<gene>
    <name evidence="1" type="ORF">PHIN3_26</name>
</gene>
<accession>A0A0F6YP31</accession>
<reference evidence="1 2" key="1">
    <citation type="submission" date="2015-04" db="EMBL/GenBank/DDBJ databases">
        <authorList>
            <person name="Hodson T.S."/>
            <person name="Hyde J.R."/>
            <person name="Schouten J.T."/>
            <person name="Crockett J.T."/>
            <person name="Smith T.A."/>
            <person name="Merrill B.D."/>
            <person name="Crook M.B."/>
            <person name="Griffitts J.S."/>
            <person name="Burnett S.H."/>
            <person name="Grose J.H."/>
            <person name="Breakwell D.P."/>
        </authorList>
    </citation>
    <scope>NUCLEOTIDE SEQUENCE [LARGE SCALE GENOMIC DNA]</scope>
</reference>
<organism evidence="1 2">
    <name type="scientific">Sinorhizobium phage phiN3</name>
    <dbReference type="NCBI Taxonomy" id="1647405"/>
    <lineage>
        <taxon>Viruses</taxon>
        <taxon>Duplodnaviria</taxon>
        <taxon>Heunggongvirae</taxon>
        <taxon>Uroviricota</taxon>
        <taxon>Caudoviricetes</taxon>
        <taxon>Emdodecavirus</taxon>
        <taxon>Emdodecavirus N3</taxon>
    </lineage>
</organism>
<dbReference type="KEGG" id="vg:26638755"/>
<proteinExistence type="predicted"/>
<dbReference type="Proteomes" id="UP000202958">
    <property type="component" value="Segment"/>
</dbReference>
<sequence length="61" mass="7258">MTDREDAIIKALRSSDYNRFADHVQEQFDKGMSYNEVWADLREILDTFHHVAWLDSQKNSI</sequence>
<keyword evidence="2" id="KW-1185">Reference proteome</keyword>
<dbReference type="RefSeq" id="YP_009212266.1">
    <property type="nucleotide sequence ID" value="NC_028945.1"/>
</dbReference>